<feature type="signal peptide" evidence="4">
    <location>
        <begin position="1"/>
        <end position="29"/>
    </location>
</feature>
<dbReference type="InterPro" id="IPR028081">
    <property type="entry name" value="Leu-bd"/>
</dbReference>
<dbReference type="InterPro" id="IPR006311">
    <property type="entry name" value="TAT_signal"/>
</dbReference>
<dbReference type="RefSeq" id="WP_099086554.1">
    <property type="nucleotide sequence ID" value="NZ_CP042276.1"/>
</dbReference>
<reference evidence="6 7" key="1">
    <citation type="journal article" date="2017" name="Genome Announc.">
        <title>Draft Genome Sequence of Agrobacterium tumefaciens Biovar 1 Strain 186, Isolated from Walnut.</title>
        <authorList>
            <person name="Poret-Peterson A.T."/>
            <person name="Bhatnagar S."/>
            <person name="McClean A.E."/>
            <person name="Kluepfel D.A."/>
        </authorList>
    </citation>
    <scope>NUCLEOTIDE SEQUENCE [LARGE SCALE GENOMIC DNA]</scope>
    <source>
        <strain evidence="6 7">186</strain>
    </source>
</reference>
<evidence type="ECO:0000313" key="7">
    <source>
        <dbReference type="Proteomes" id="UP000222296"/>
    </source>
</evidence>
<feature type="chain" id="PRO_5043001979" evidence="4">
    <location>
        <begin position="30"/>
        <end position="421"/>
    </location>
</feature>
<feature type="domain" description="Leucine-binding protein" evidence="5">
    <location>
        <begin position="33"/>
        <end position="375"/>
    </location>
</feature>
<keyword evidence="2 4" id="KW-0732">Signal</keyword>
<gene>
    <name evidence="6" type="ORF">CG010_025780</name>
</gene>
<dbReference type="GO" id="GO:0006865">
    <property type="term" value="P:amino acid transport"/>
    <property type="evidence" value="ECO:0007669"/>
    <property type="project" value="UniProtKB-KW"/>
</dbReference>
<protein>
    <submittedName>
        <fullName evidence="6">ABC transporter substrate-binding protein</fullName>
    </submittedName>
</protein>
<keyword evidence="3" id="KW-0813">Transport</keyword>
<name>A0AAP9EA00_AGRTU</name>
<dbReference type="InterPro" id="IPR028082">
    <property type="entry name" value="Peripla_BP_I"/>
</dbReference>
<evidence type="ECO:0000256" key="4">
    <source>
        <dbReference type="SAM" id="SignalP"/>
    </source>
</evidence>
<accession>A0AAP9EA00</accession>
<evidence type="ECO:0000256" key="2">
    <source>
        <dbReference type="ARBA" id="ARBA00022729"/>
    </source>
</evidence>
<proteinExistence type="inferred from homology"/>
<dbReference type="Gene3D" id="3.40.50.2300">
    <property type="match status" value="2"/>
</dbReference>
<dbReference type="PANTHER" id="PTHR30483:SF6">
    <property type="entry name" value="PERIPLASMIC BINDING PROTEIN OF ABC TRANSPORTER FOR NATURAL AMINO ACIDS"/>
    <property type="match status" value="1"/>
</dbReference>
<dbReference type="AlphaFoldDB" id="A0AAP9EA00"/>
<organism evidence="6 7">
    <name type="scientific">Agrobacterium tumefaciens</name>
    <dbReference type="NCBI Taxonomy" id="358"/>
    <lineage>
        <taxon>Bacteria</taxon>
        <taxon>Pseudomonadati</taxon>
        <taxon>Pseudomonadota</taxon>
        <taxon>Alphaproteobacteria</taxon>
        <taxon>Hyphomicrobiales</taxon>
        <taxon>Rhizobiaceae</taxon>
        <taxon>Rhizobium/Agrobacterium group</taxon>
        <taxon>Agrobacterium</taxon>
        <taxon>Agrobacterium tumefaciens complex</taxon>
    </lineage>
</organism>
<evidence type="ECO:0000259" key="5">
    <source>
        <dbReference type="Pfam" id="PF13458"/>
    </source>
</evidence>
<dbReference type="CDD" id="cd06337">
    <property type="entry name" value="PBP1_ABC_ligand_binding-like"/>
    <property type="match status" value="1"/>
</dbReference>
<sequence length="421" mass="45807">MFTRRLFLKTATLGSAAVATGQFALPAYAQNRTIKIGFVSPQTGPLAIFAEPDRFVLEQFKKTIGSGISINGAVHPVEFVLKDSQSSSNRASTVAQELILNDEVDIILASSTPDTTNPVADQAEINGVPCATNDTPWQPHFFGRKGDPATGFQYTYHFFWGLEDIIDVFMSQWDVIAKGKTVGAMWPNDPDGNGWGDQKLGFPPVMEKAGYKLVDPGRYQNMSDDFSAQISAFKQAGVEIVSGVMIPPDFTTFWTQAAQQGFKPKVVNVAKASEFPQMMAVLGEGARNLSVEVWWHRKFPFASSFTGQSCEDLAADYERATSKPSTMPLGAKHSLFEVALDALKRSENIDDPDSIAAAIKSTKLDTVFGRIDFSAGPVPNVSKTPLAGGQWQFKDDKPSLEIVTNSHSPIIPLTAEMQPIG</sequence>
<dbReference type="EMBL" id="CP042276">
    <property type="protein sequence ID" value="QDY97579.1"/>
    <property type="molecule type" value="Genomic_DNA"/>
</dbReference>
<evidence type="ECO:0000256" key="1">
    <source>
        <dbReference type="ARBA" id="ARBA00010062"/>
    </source>
</evidence>
<evidence type="ECO:0000256" key="3">
    <source>
        <dbReference type="ARBA" id="ARBA00022970"/>
    </source>
</evidence>
<keyword evidence="6" id="KW-0614">Plasmid</keyword>
<comment type="similarity">
    <text evidence="1">Belongs to the leucine-binding protein family.</text>
</comment>
<evidence type="ECO:0000313" key="6">
    <source>
        <dbReference type="EMBL" id="QDY97579.1"/>
    </source>
</evidence>
<dbReference type="PROSITE" id="PS51318">
    <property type="entry name" value="TAT"/>
    <property type="match status" value="1"/>
</dbReference>
<keyword evidence="3" id="KW-0029">Amino-acid transport</keyword>
<dbReference type="PANTHER" id="PTHR30483">
    <property type="entry name" value="LEUCINE-SPECIFIC-BINDING PROTEIN"/>
    <property type="match status" value="1"/>
</dbReference>
<dbReference type="SUPFAM" id="SSF53822">
    <property type="entry name" value="Periplasmic binding protein-like I"/>
    <property type="match status" value="1"/>
</dbReference>
<dbReference type="InterPro" id="IPR051010">
    <property type="entry name" value="BCAA_transport"/>
</dbReference>
<dbReference type="Pfam" id="PF13458">
    <property type="entry name" value="Peripla_BP_6"/>
    <property type="match status" value="1"/>
</dbReference>
<geneLocation type="plasmid" evidence="7">
    <name>pat</name>
</geneLocation>
<dbReference type="Proteomes" id="UP000222296">
    <property type="component" value="Plasmid pAt"/>
</dbReference>